<gene>
    <name evidence="2" type="ORF">SAMN06296273_2086</name>
</gene>
<dbReference type="Proteomes" id="UP000242498">
    <property type="component" value="Chromosome I"/>
</dbReference>
<dbReference type="Pfam" id="PF13481">
    <property type="entry name" value="AAA_25"/>
    <property type="match status" value="1"/>
</dbReference>
<dbReference type="RefSeq" id="WP_096293238.1">
    <property type="nucleotide sequence ID" value="NZ_LT907782.1"/>
</dbReference>
<organism evidence="2 3">
    <name type="scientific">Nitrosomonas ureae</name>
    <dbReference type="NCBI Taxonomy" id="44577"/>
    <lineage>
        <taxon>Bacteria</taxon>
        <taxon>Pseudomonadati</taxon>
        <taxon>Pseudomonadota</taxon>
        <taxon>Betaproteobacteria</taxon>
        <taxon>Nitrosomonadales</taxon>
        <taxon>Nitrosomonadaceae</taxon>
        <taxon>Nitrosomonas</taxon>
    </lineage>
</organism>
<dbReference type="InterPro" id="IPR003593">
    <property type="entry name" value="AAA+_ATPase"/>
</dbReference>
<protein>
    <submittedName>
        <fullName evidence="2">AAA domain-containing protein</fullName>
    </submittedName>
</protein>
<evidence type="ECO:0000313" key="3">
    <source>
        <dbReference type="Proteomes" id="UP000242498"/>
    </source>
</evidence>
<accession>A0A285BZ88</accession>
<evidence type="ECO:0000313" key="2">
    <source>
        <dbReference type="EMBL" id="SNX60621.1"/>
    </source>
</evidence>
<name>A0A285BZ88_9PROT</name>
<reference evidence="2 3" key="1">
    <citation type="submission" date="2017-08" db="EMBL/GenBank/DDBJ databases">
        <authorList>
            <person name="de Groot N.N."/>
        </authorList>
    </citation>
    <scope>NUCLEOTIDE SEQUENCE [LARGE SCALE GENOMIC DNA]</scope>
    <source>
        <strain evidence="2 3">Nm15</strain>
    </source>
</reference>
<feature type="domain" description="AAA+ ATPase" evidence="1">
    <location>
        <begin position="46"/>
        <end position="196"/>
    </location>
</feature>
<dbReference type="SMART" id="SM00382">
    <property type="entry name" value="AAA"/>
    <property type="match status" value="1"/>
</dbReference>
<evidence type="ECO:0000259" key="1">
    <source>
        <dbReference type="SMART" id="SM00382"/>
    </source>
</evidence>
<proteinExistence type="predicted"/>
<dbReference type="AlphaFoldDB" id="A0A285BZ88"/>
<dbReference type="InterPro" id="IPR027417">
    <property type="entry name" value="P-loop_NTPase"/>
</dbReference>
<dbReference type="Gene3D" id="3.40.50.300">
    <property type="entry name" value="P-loop containing nucleotide triphosphate hydrolases"/>
    <property type="match status" value="1"/>
</dbReference>
<sequence length="361" mass="40696">MVSFEDGIDPNDCKVCFDQFILNDEVDKMEAQMQKDQFILNGIALLGQMTVIYAKPNAGKTLLILHLLINSTKSGAIDGKKVYYINADDHYKGLIEKTRIANEAGFMMLAPGHKGFKATMLQEILKDMTIKNICHGVVVVLDTAKKFTDLMNKTLSSEFFETLRQFVSKNGTVILLAHVNKKRDEEKKVIYAGTADLVDDADCAYTLDEVAFDALTSMKTVQFENFKARGNVELKLIYQYCANPARTTYANLLDSVRRLTDEDCKRTEEEQAAKDLLAANSEAIEAIKEILGLGINTWTEIVSEAVAMGIPKRKVIKALKDHTGESFIKNQFWHVIRTGDKNRKEYILNQQPTQNMEMWGV</sequence>
<dbReference type="OrthoDB" id="784829at2"/>
<dbReference type="EMBL" id="LT907782">
    <property type="protein sequence ID" value="SNX60621.1"/>
    <property type="molecule type" value="Genomic_DNA"/>
</dbReference>
<dbReference type="SUPFAM" id="SSF52540">
    <property type="entry name" value="P-loop containing nucleoside triphosphate hydrolases"/>
    <property type="match status" value="1"/>
</dbReference>